<evidence type="ECO:0000256" key="2">
    <source>
        <dbReference type="ARBA" id="ARBA00023125"/>
    </source>
</evidence>
<evidence type="ECO:0000313" key="7">
    <source>
        <dbReference type="Proteomes" id="UP000249324"/>
    </source>
</evidence>
<keyword evidence="2" id="KW-0238">DNA-binding</keyword>
<feature type="domain" description="HTH marR-type" evidence="4">
    <location>
        <begin position="30"/>
        <end position="161"/>
    </location>
</feature>
<reference evidence="5 7" key="3">
    <citation type="journal article" date="2021" name="BMC Genomics">
        <title>Genome-resolved metagenome and metatranscriptome analyses of thermophilic composting reveal key bacterial players and their metabolic interactions.</title>
        <authorList>
            <person name="Braga L.P.P."/>
            <person name="Pereira R.V."/>
            <person name="Martins L.F."/>
            <person name="Moura L.M.S."/>
            <person name="Sanchez F.B."/>
            <person name="Patane J.S.L."/>
            <person name="da Silva A.M."/>
            <person name="Setubal J.C."/>
        </authorList>
    </citation>
    <scope>NUCLEOTIDE SEQUENCE [LARGE SCALE GENOMIC DNA]</scope>
    <source>
        <strain evidence="5">ZC4RG45</strain>
    </source>
</reference>
<dbReference type="GO" id="GO:0003677">
    <property type="term" value="F:DNA binding"/>
    <property type="evidence" value="ECO:0007669"/>
    <property type="project" value="UniProtKB-KW"/>
</dbReference>
<evidence type="ECO:0000313" key="6">
    <source>
        <dbReference type="EMBL" id="PZM93607.1"/>
    </source>
</evidence>
<keyword evidence="1" id="KW-0805">Transcription regulation</keyword>
<dbReference type="SMART" id="SM00347">
    <property type="entry name" value="HTH_MARR"/>
    <property type="match status" value="1"/>
</dbReference>
<dbReference type="InterPro" id="IPR036388">
    <property type="entry name" value="WH-like_DNA-bd_sf"/>
</dbReference>
<dbReference type="Pfam" id="PF12802">
    <property type="entry name" value="MarR_2"/>
    <property type="match status" value="1"/>
</dbReference>
<evidence type="ECO:0000256" key="1">
    <source>
        <dbReference type="ARBA" id="ARBA00023015"/>
    </source>
</evidence>
<organism evidence="6">
    <name type="scientific">Thermocrispum agreste</name>
    <dbReference type="NCBI Taxonomy" id="37925"/>
    <lineage>
        <taxon>Bacteria</taxon>
        <taxon>Bacillati</taxon>
        <taxon>Actinomycetota</taxon>
        <taxon>Actinomycetes</taxon>
        <taxon>Pseudonocardiales</taxon>
        <taxon>Pseudonocardiaceae</taxon>
        <taxon>Thermocrispum</taxon>
    </lineage>
</organism>
<dbReference type="GO" id="GO:0003700">
    <property type="term" value="F:DNA-binding transcription factor activity"/>
    <property type="evidence" value="ECO:0007669"/>
    <property type="project" value="InterPro"/>
</dbReference>
<dbReference type="InterPro" id="IPR036390">
    <property type="entry name" value="WH_DNA-bd_sf"/>
</dbReference>
<dbReference type="InterPro" id="IPR000835">
    <property type="entry name" value="HTH_MarR-typ"/>
</dbReference>
<dbReference type="EMBL" id="QGUI01000644">
    <property type="protein sequence ID" value="PZM93607.1"/>
    <property type="molecule type" value="Genomic_DNA"/>
</dbReference>
<dbReference type="EMBL" id="QGUI02000020">
    <property type="protein sequence ID" value="MFO7191228.1"/>
    <property type="molecule type" value="Genomic_DNA"/>
</dbReference>
<reference evidence="5" key="1">
    <citation type="submission" date="2018-05" db="EMBL/GenBank/DDBJ databases">
        <authorList>
            <person name="Moura L."/>
            <person name="Setubal J.C."/>
        </authorList>
    </citation>
    <scope>NUCLEOTIDE SEQUENCE</scope>
    <source>
        <strain evidence="5">ZC4RG45</strain>
    </source>
</reference>
<dbReference type="Gene3D" id="1.10.10.10">
    <property type="entry name" value="Winged helix-like DNA-binding domain superfamily/Winged helix DNA-binding domain"/>
    <property type="match status" value="1"/>
</dbReference>
<dbReference type="PROSITE" id="PS50995">
    <property type="entry name" value="HTH_MARR_2"/>
    <property type="match status" value="1"/>
</dbReference>
<comment type="caution">
    <text evidence="6">The sequence shown here is derived from an EMBL/GenBank/DDBJ whole genome shotgun (WGS) entry which is preliminary data.</text>
</comment>
<dbReference type="PRINTS" id="PR00598">
    <property type="entry name" value="HTHMARR"/>
</dbReference>
<accession>A0A2W4JIQ5</accession>
<evidence type="ECO:0000313" key="5">
    <source>
        <dbReference type="EMBL" id="MFO7191228.1"/>
    </source>
</evidence>
<dbReference type="AlphaFoldDB" id="A0A2W4JIQ5"/>
<dbReference type="Proteomes" id="UP000249324">
    <property type="component" value="Unassembled WGS sequence"/>
</dbReference>
<sequence>MDEARLAYERWVDIREEQRASDFQAYAYNIAEARYVMRRVTRIANERAKKHDLDALLHQALLQIYGVGENEQLTVSKLAERLDVPAAFASRLVGQLEQKGLVRRESSTKDRRVTHVFATDEGVELLRQIDDEVHHEVAYFQRQISERQRLAALSIFAFYVGVAKESPIGNAIRSEAERINSTR</sequence>
<evidence type="ECO:0000256" key="3">
    <source>
        <dbReference type="ARBA" id="ARBA00023163"/>
    </source>
</evidence>
<dbReference type="SUPFAM" id="SSF46785">
    <property type="entry name" value="Winged helix' DNA-binding domain"/>
    <property type="match status" value="1"/>
</dbReference>
<dbReference type="STRING" id="1111738.GCA_000427905_01807"/>
<evidence type="ECO:0000259" key="4">
    <source>
        <dbReference type="PROSITE" id="PS50995"/>
    </source>
</evidence>
<reference evidence="5" key="4">
    <citation type="submission" date="2023-08" db="EMBL/GenBank/DDBJ databases">
        <authorList>
            <person name="Guima S.E.S."/>
            <person name="Martins L.F."/>
            <person name="Silva A.M."/>
            <person name="Setubal J.C."/>
        </authorList>
    </citation>
    <scope>NUCLEOTIDE SEQUENCE</scope>
    <source>
        <strain evidence="5">ZC4RG45</strain>
    </source>
</reference>
<dbReference type="PANTHER" id="PTHR42756">
    <property type="entry name" value="TRANSCRIPTIONAL REGULATOR, MARR"/>
    <property type="match status" value="1"/>
</dbReference>
<reference evidence="6" key="2">
    <citation type="submission" date="2018-05" db="EMBL/GenBank/DDBJ databases">
        <authorList>
            <person name="Lanie J.A."/>
            <person name="Ng W.-L."/>
            <person name="Kazmierczak K.M."/>
            <person name="Andrzejewski T.M."/>
            <person name="Davidsen T.M."/>
            <person name="Wayne K.J."/>
            <person name="Tettelin H."/>
            <person name="Glass J.I."/>
            <person name="Rusch D."/>
            <person name="Podicherti R."/>
            <person name="Tsui H.-C.T."/>
            <person name="Winkler M.E."/>
        </authorList>
    </citation>
    <scope>NUCLEOTIDE SEQUENCE</scope>
    <source>
        <strain evidence="6">ZC4RG45</strain>
    </source>
</reference>
<name>A0A2W4JIQ5_9PSEU</name>
<proteinExistence type="predicted"/>
<protein>
    <submittedName>
        <fullName evidence="6">MarR family transcriptional regulator</fullName>
    </submittedName>
</protein>
<dbReference type="PANTHER" id="PTHR42756:SF1">
    <property type="entry name" value="TRANSCRIPTIONAL REPRESSOR OF EMRAB OPERON"/>
    <property type="match status" value="1"/>
</dbReference>
<keyword evidence="3" id="KW-0804">Transcription</keyword>
<gene>
    <name evidence="5" type="ORF">DIU77_003170</name>
    <name evidence="6" type="ORF">DIU77_15110</name>
</gene>